<keyword evidence="1" id="KW-0472">Membrane</keyword>
<reference evidence="3" key="2">
    <citation type="submission" date="2025-08" db="UniProtKB">
        <authorList>
            <consortium name="RefSeq"/>
        </authorList>
    </citation>
    <scope>IDENTIFICATION</scope>
    <source>
        <tissue evidence="3">Young leaves</tissue>
    </source>
</reference>
<dbReference type="InterPro" id="IPR004158">
    <property type="entry name" value="DUF247_pln"/>
</dbReference>
<name>A0A8B8JLN9_ABRPR</name>
<dbReference type="KEGG" id="aprc:113847343"/>
<dbReference type="RefSeq" id="XP_027332179.1">
    <property type="nucleotide sequence ID" value="XM_027476378.1"/>
</dbReference>
<dbReference type="PANTHER" id="PTHR31170:SF23">
    <property type="match status" value="1"/>
</dbReference>
<dbReference type="Pfam" id="PF03140">
    <property type="entry name" value="DUF247"/>
    <property type="match status" value="1"/>
</dbReference>
<evidence type="ECO:0000256" key="1">
    <source>
        <dbReference type="SAM" id="Phobius"/>
    </source>
</evidence>
<reference evidence="2" key="1">
    <citation type="journal article" date="2019" name="Toxins">
        <title>Detection of Abrin-Like and Prepropulchellin-Like Toxin Genes and Transcripts Using Whole Genome Sequencing and Full-Length Transcript Sequencing of Abrus precatorius.</title>
        <authorList>
            <person name="Hovde B.T."/>
            <person name="Daligault H.E."/>
            <person name="Hanschen E.R."/>
            <person name="Kunde Y.A."/>
            <person name="Johnson M.B."/>
            <person name="Starkenburg S.R."/>
            <person name="Johnson S.L."/>
        </authorList>
    </citation>
    <scope>NUCLEOTIDE SEQUENCE [LARGE SCALE GENOMIC DNA]</scope>
</reference>
<evidence type="ECO:0000313" key="2">
    <source>
        <dbReference type="Proteomes" id="UP000694853"/>
    </source>
</evidence>
<dbReference type="AlphaFoldDB" id="A0A8B8JLN9"/>
<evidence type="ECO:0000313" key="3">
    <source>
        <dbReference type="RefSeq" id="XP_027332179.1"/>
    </source>
</evidence>
<dbReference type="GeneID" id="113847343"/>
<gene>
    <name evidence="3" type="primary">LOC113847343</name>
</gene>
<dbReference type="PANTHER" id="PTHR31170">
    <property type="entry name" value="BNAC04G53230D PROTEIN"/>
    <property type="match status" value="1"/>
</dbReference>
<proteinExistence type="predicted"/>
<dbReference type="OrthoDB" id="672127at2759"/>
<dbReference type="Proteomes" id="UP000694853">
    <property type="component" value="Unplaced"/>
</dbReference>
<sequence length="419" mass="48951">MGGRNGDDVAIEIERMLEKAEPLFTNENCVYRVPNEIRKLKKDAYTPKVISIGPFHYGDKRLQNTTSLKQIYCQKFIKRAGTTLDNLVSCVRDLEPKIRRCYSEKIQLSSEGFVKLILVDCCFIFEFFMRYTTHEWTHDDHAMPLKPWLTSNIRLDLLLLENQLPFFVLEKIYNEAFTSRLNHTHPSFLELTFEFFDDYNTLKLKPNFTIEHFTDLIRTFHLQPRDRRPSRRGETVMQLDSAIELSEAGVKLIVNKKSNCLLDLEFSENCLEIPEFKVEDWTEILFRNMVALEQCHYPDESYITDYVVVLDFLINTGKDVDLLVQKGIISNWIGDSNAVAKLYNGLWKNIIQVNFNSHYLGICQELNAYCKHPWHRRKATLRRDYCKTPWQTVASAAAIILLVLTIIQTVCSILQVVQQ</sequence>
<accession>A0A8B8JLN9</accession>
<feature type="transmembrane region" description="Helical" evidence="1">
    <location>
        <begin position="393"/>
        <end position="417"/>
    </location>
</feature>
<keyword evidence="1" id="KW-0812">Transmembrane</keyword>
<keyword evidence="2" id="KW-1185">Reference proteome</keyword>
<keyword evidence="1" id="KW-1133">Transmembrane helix</keyword>
<protein>
    <submittedName>
        <fullName evidence="3">UPF0481 protein At3g47200-like</fullName>
    </submittedName>
</protein>
<organism evidence="2 3">
    <name type="scientific">Abrus precatorius</name>
    <name type="common">Indian licorice</name>
    <name type="synonym">Glycine abrus</name>
    <dbReference type="NCBI Taxonomy" id="3816"/>
    <lineage>
        <taxon>Eukaryota</taxon>
        <taxon>Viridiplantae</taxon>
        <taxon>Streptophyta</taxon>
        <taxon>Embryophyta</taxon>
        <taxon>Tracheophyta</taxon>
        <taxon>Spermatophyta</taxon>
        <taxon>Magnoliopsida</taxon>
        <taxon>eudicotyledons</taxon>
        <taxon>Gunneridae</taxon>
        <taxon>Pentapetalae</taxon>
        <taxon>rosids</taxon>
        <taxon>fabids</taxon>
        <taxon>Fabales</taxon>
        <taxon>Fabaceae</taxon>
        <taxon>Papilionoideae</taxon>
        <taxon>50 kb inversion clade</taxon>
        <taxon>NPAAA clade</taxon>
        <taxon>indigoferoid/millettioid clade</taxon>
        <taxon>Abreae</taxon>
        <taxon>Abrus</taxon>
    </lineage>
</organism>